<dbReference type="EMBL" id="LT558130">
    <property type="protein sequence ID" value="SAM84394.1"/>
    <property type="molecule type" value="Genomic_DNA"/>
</dbReference>
<evidence type="ECO:0000313" key="1">
    <source>
        <dbReference type="EMBL" id="SAM84394.1"/>
    </source>
</evidence>
<protein>
    <submittedName>
        <fullName evidence="1">Uncharacterized protein</fullName>
    </submittedName>
</protein>
<gene>
    <name evidence="1" type="ORF">UBRO_20306</name>
</gene>
<sequence length="164" mass="17449">MQPKERGIQPTDGRAEEAECSIWAFHSTNSGDHKGGSKPEGVGLRCWEEKEGIVILPGEGDSEGCSDDLVVPGTKGQGPELLQDGPKEWESNGQFGHCQSEAMGMFDATDRMLQGAVVETIKVEAEIDMPGSQGVKLVLDAVEGAGPSQVADPLSEEQVRGQEQ</sequence>
<dbReference type="OrthoDB" id="10526248at2759"/>
<proteinExistence type="predicted"/>
<evidence type="ECO:0000313" key="2">
    <source>
        <dbReference type="Proteomes" id="UP000179920"/>
    </source>
</evidence>
<organism evidence="1 2">
    <name type="scientific">Ustilago bromivora</name>
    <dbReference type="NCBI Taxonomy" id="307758"/>
    <lineage>
        <taxon>Eukaryota</taxon>
        <taxon>Fungi</taxon>
        <taxon>Dikarya</taxon>
        <taxon>Basidiomycota</taxon>
        <taxon>Ustilaginomycotina</taxon>
        <taxon>Ustilaginomycetes</taxon>
        <taxon>Ustilaginales</taxon>
        <taxon>Ustilaginaceae</taxon>
        <taxon>Ustilago</taxon>
    </lineage>
</organism>
<name>A0A1K0H8S1_9BASI</name>
<accession>A0A1K0H8S1</accession>
<dbReference type="Proteomes" id="UP000179920">
    <property type="component" value="Chromosome XIV"/>
</dbReference>
<reference evidence="2" key="1">
    <citation type="submission" date="2016-04" db="EMBL/GenBank/DDBJ databases">
        <authorList>
            <person name="Guldener U."/>
            <person name="Guldener U."/>
        </authorList>
    </citation>
    <scope>NUCLEOTIDE SEQUENCE [LARGE SCALE GENOMIC DNA]</scope>
    <source>
        <strain evidence="2">UB2112</strain>
    </source>
</reference>
<dbReference type="AlphaFoldDB" id="A0A1K0H8S1"/>